<evidence type="ECO:0000313" key="3">
    <source>
        <dbReference type="Proteomes" id="UP000007437"/>
    </source>
</evidence>
<evidence type="ECO:0000256" key="1">
    <source>
        <dbReference type="SAM" id="MobiDB-lite"/>
    </source>
</evidence>
<gene>
    <name evidence="2" type="ordered locus">RBRH_02411</name>
</gene>
<dbReference type="EMBL" id="FR687359">
    <property type="protein sequence ID" value="CBW74676.1"/>
    <property type="molecule type" value="Genomic_DNA"/>
</dbReference>
<accession>E5APZ4</accession>
<dbReference type="KEGG" id="brh:RBRH_02411"/>
<proteinExistence type="predicted"/>
<sequence length="71" mass="7581">MQCLDSHQGWSAVGGLPTKPRRPSSRCGQWQDGGGWQVSAPGPHMSGKTSADYAMRRDGAIVREAAASARR</sequence>
<organism evidence="2 3">
    <name type="scientific">Mycetohabitans rhizoxinica (strain DSM 19002 / CIP 109453 / HKI 454)</name>
    <name type="common">Paraburkholderia rhizoxinica</name>
    <dbReference type="NCBI Taxonomy" id="882378"/>
    <lineage>
        <taxon>Bacteria</taxon>
        <taxon>Pseudomonadati</taxon>
        <taxon>Pseudomonadota</taxon>
        <taxon>Betaproteobacteria</taxon>
        <taxon>Burkholderiales</taxon>
        <taxon>Burkholderiaceae</taxon>
        <taxon>Mycetohabitans</taxon>
    </lineage>
</organism>
<dbReference type="Proteomes" id="UP000007437">
    <property type="component" value="Chromosome"/>
</dbReference>
<name>E5APZ4_MYCRK</name>
<feature type="region of interest" description="Disordered" evidence="1">
    <location>
        <begin position="1"/>
        <end position="56"/>
    </location>
</feature>
<evidence type="ECO:0000313" key="2">
    <source>
        <dbReference type="EMBL" id="CBW74676.1"/>
    </source>
</evidence>
<protein>
    <submittedName>
        <fullName evidence="2">Uncharacterized protein</fullName>
    </submittedName>
</protein>
<dbReference type="HOGENOM" id="CLU_2732329_0_0_4"/>
<reference evidence="2 3" key="1">
    <citation type="journal article" date="2011" name="J. Bacteriol.">
        <title>Complete genome sequence of Burkholderia rhizoxinica, an endosymbiont of Rhizopus microsporus.</title>
        <authorList>
            <person name="Lackner G."/>
            <person name="Moebius N."/>
            <person name="Partida-Martinez L."/>
            <person name="Hertweck C."/>
        </authorList>
    </citation>
    <scope>NUCLEOTIDE SEQUENCE [LARGE SCALE GENOMIC DNA]</scope>
    <source>
        <strain evidence="3">DSM 19002 / CIP 109453 / HKI 454</strain>
    </source>
</reference>
<dbReference type="AlphaFoldDB" id="E5APZ4"/>